<evidence type="ECO:0000313" key="1">
    <source>
        <dbReference type="EMBL" id="MBX72316.1"/>
    </source>
</evidence>
<protein>
    <submittedName>
        <fullName evidence="1">Uncharacterized protein</fullName>
    </submittedName>
</protein>
<proteinExistence type="predicted"/>
<sequence>MLFLCRWSGVLEGREGAQLDQRLPMETFPAIAGGMS</sequence>
<name>A0A2P2QZ74_RHIMU</name>
<reference evidence="1" key="1">
    <citation type="submission" date="2018-02" db="EMBL/GenBank/DDBJ databases">
        <title>Rhizophora mucronata_Transcriptome.</title>
        <authorList>
            <person name="Meera S.P."/>
            <person name="Sreeshan A."/>
            <person name="Augustine A."/>
        </authorList>
    </citation>
    <scope>NUCLEOTIDE SEQUENCE</scope>
    <source>
        <tissue evidence="1">Leaf</tissue>
    </source>
</reference>
<dbReference type="EMBL" id="GGEC01091832">
    <property type="protein sequence ID" value="MBX72316.1"/>
    <property type="molecule type" value="Transcribed_RNA"/>
</dbReference>
<accession>A0A2P2QZ74</accession>
<dbReference type="AlphaFoldDB" id="A0A2P2QZ74"/>
<organism evidence="1">
    <name type="scientific">Rhizophora mucronata</name>
    <name type="common">Asiatic mangrove</name>
    <dbReference type="NCBI Taxonomy" id="61149"/>
    <lineage>
        <taxon>Eukaryota</taxon>
        <taxon>Viridiplantae</taxon>
        <taxon>Streptophyta</taxon>
        <taxon>Embryophyta</taxon>
        <taxon>Tracheophyta</taxon>
        <taxon>Spermatophyta</taxon>
        <taxon>Magnoliopsida</taxon>
        <taxon>eudicotyledons</taxon>
        <taxon>Gunneridae</taxon>
        <taxon>Pentapetalae</taxon>
        <taxon>rosids</taxon>
        <taxon>fabids</taxon>
        <taxon>Malpighiales</taxon>
        <taxon>Rhizophoraceae</taxon>
        <taxon>Rhizophora</taxon>
    </lineage>
</organism>